<gene>
    <name evidence="3" type="primary">LOC123108482</name>
</gene>
<evidence type="ECO:0000259" key="2">
    <source>
        <dbReference type="Pfam" id="PF12776"/>
    </source>
</evidence>
<organism evidence="3">
    <name type="scientific">Triticum aestivum</name>
    <name type="common">Wheat</name>
    <dbReference type="NCBI Taxonomy" id="4565"/>
    <lineage>
        <taxon>Eukaryota</taxon>
        <taxon>Viridiplantae</taxon>
        <taxon>Streptophyta</taxon>
        <taxon>Embryophyta</taxon>
        <taxon>Tracheophyta</taxon>
        <taxon>Spermatophyta</taxon>
        <taxon>Magnoliopsida</taxon>
        <taxon>Liliopsida</taxon>
        <taxon>Poales</taxon>
        <taxon>Poaceae</taxon>
        <taxon>BOP clade</taxon>
        <taxon>Pooideae</taxon>
        <taxon>Triticodae</taxon>
        <taxon>Triticeae</taxon>
        <taxon>Triticinae</taxon>
        <taxon>Triticum</taxon>
    </lineage>
</organism>
<dbReference type="PANTHER" id="PTHR47072:SF4">
    <property type="entry name" value="MYB_SANT-LIKE DOMAIN-CONTAINING PROTEIN"/>
    <property type="match status" value="1"/>
</dbReference>
<evidence type="ECO:0000313" key="4">
    <source>
        <dbReference type="Proteomes" id="UP000019116"/>
    </source>
</evidence>
<feature type="region of interest" description="Disordered" evidence="1">
    <location>
        <begin position="144"/>
        <end position="169"/>
    </location>
</feature>
<proteinExistence type="predicted"/>
<dbReference type="RefSeq" id="XP_044386200.1">
    <property type="nucleotide sequence ID" value="XM_044530265.1"/>
</dbReference>
<keyword evidence="4" id="KW-1185">Reference proteome</keyword>
<accession>A0A3B6KUU9</accession>
<dbReference type="EnsemblPlants" id="TraesCS5A02G537600.1">
    <property type="protein sequence ID" value="TraesCS5A02G537600.1"/>
    <property type="gene ID" value="TraesCS5A02G537600"/>
</dbReference>
<dbReference type="Proteomes" id="UP000019116">
    <property type="component" value="Chromosome 5A"/>
</dbReference>
<name>A0A3B6KUU9_WHEAT</name>
<dbReference type="PANTHER" id="PTHR47072">
    <property type="match status" value="1"/>
</dbReference>
<evidence type="ECO:0000313" key="3">
    <source>
        <dbReference type="EnsemblPlants" id="TraesCS5A02G537600.1"/>
    </source>
</evidence>
<reference evidence="3" key="1">
    <citation type="submission" date="2018-08" db="EMBL/GenBank/DDBJ databases">
        <authorList>
            <person name="Rossello M."/>
        </authorList>
    </citation>
    <scope>NUCLEOTIDE SEQUENCE [LARGE SCALE GENOMIC DNA]</scope>
    <source>
        <strain evidence="3">cv. Chinese Spring</strain>
    </source>
</reference>
<sequence length="350" mass="40615">MKSYLIWLLKEHDVPRYRTQNAWSKEAWRSIVNAFNIKFGLSLTVTQIKQKEQDLKKDFKAIQDLISESGFGWDRDRMMVVAPDSVWEALKARKKKDALRWQDKSFPYYNDLFALYDGRYAQGRSCRGMDYYANKARELSQVTTSYSQQLEGPEEHHRSPTPNLPAPMESCMHIDTEEDNGSTNWFCTDDPLHLEAVNSTQVKDSALHVQSEDAIPTPFSSKQTPHMSMELPEDIRRNCQPSHYAPELTSAKRGKRQKTNSSIDDFHERYLSLKREEMERFAAIEERKLEDPYSIQKCIAALEGLPDLQMGDILKAADLFTNNKDNREVFLSFSTDALRLGWLRNKIQNT</sequence>
<dbReference type="Pfam" id="PF12776">
    <property type="entry name" value="Myb_DNA-bind_3"/>
    <property type="match status" value="1"/>
</dbReference>
<dbReference type="GeneID" id="123108482"/>
<dbReference type="STRING" id="4565.A0A3B6KUU9"/>
<dbReference type="Gramene" id="TraesCS5A03G1256800.1">
    <property type="protein sequence ID" value="TraesCS5A03G1256800.1.CDS"/>
    <property type="gene ID" value="TraesCS5A03G1256800"/>
</dbReference>
<dbReference type="AlphaFoldDB" id="A0A3B6KUU9"/>
<dbReference type="OMA" id="ESCMHID"/>
<dbReference type="Gramene" id="TraesCS5A02G537600.1">
    <property type="protein sequence ID" value="TraesCS5A02G537600.1"/>
    <property type="gene ID" value="TraesCS5A02G537600"/>
</dbReference>
<protein>
    <recommendedName>
        <fullName evidence="2">Myb/SANT-like domain-containing protein</fullName>
    </recommendedName>
</protein>
<dbReference type="OrthoDB" id="683390at2759"/>
<evidence type="ECO:0000256" key="1">
    <source>
        <dbReference type="SAM" id="MobiDB-lite"/>
    </source>
</evidence>
<reference evidence="3" key="2">
    <citation type="submission" date="2018-10" db="UniProtKB">
        <authorList>
            <consortium name="EnsemblPlants"/>
        </authorList>
    </citation>
    <scope>IDENTIFICATION</scope>
</reference>
<dbReference type="InterPro" id="IPR024752">
    <property type="entry name" value="Myb/SANT-like_dom"/>
</dbReference>
<feature type="domain" description="Myb/SANT-like" evidence="2">
    <location>
        <begin position="1"/>
        <end position="89"/>
    </location>
</feature>